<feature type="region of interest" description="Disordered" evidence="13">
    <location>
        <begin position="63"/>
        <end position="146"/>
    </location>
</feature>
<dbReference type="InterPro" id="IPR013087">
    <property type="entry name" value="Znf_C2H2_type"/>
</dbReference>
<keyword evidence="6 12" id="KW-0863">Zinc-finger</keyword>
<evidence type="ECO:0000313" key="16">
    <source>
        <dbReference type="Proteomes" id="UP000653565"/>
    </source>
</evidence>
<feature type="compositionally biased region" description="Polar residues" evidence="13">
    <location>
        <begin position="130"/>
        <end position="146"/>
    </location>
</feature>
<reference evidence="15" key="1">
    <citation type="journal article" date="2020" name="bioRxiv">
        <title>Genomic and phenotypic heterogeneity of clinical isolates of the human pathogens Aspergillus fumigatus, Aspergillus lentulus and Aspergillus fumigatiaffinis.</title>
        <authorList>
            <person name="dos Santos R.A.C."/>
            <person name="Steenwyk J.L."/>
            <person name="Rivero-Menendez O."/>
            <person name="Mead M.E."/>
            <person name="Silva L.P."/>
            <person name="Bastos R.W."/>
            <person name="Alastruey-Izquierdo A."/>
            <person name="Goldman G.H."/>
            <person name="Rokas A."/>
        </authorList>
    </citation>
    <scope>NUCLEOTIDE SEQUENCE</scope>
    <source>
        <strain evidence="15">CNM-CM6805</strain>
    </source>
</reference>
<dbReference type="Pfam" id="PF05368">
    <property type="entry name" value="NmrA"/>
    <property type="match status" value="1"/>
</dbReference>
<dbReference type="CDD" id="cd12148">
    <property type="entry name" value="fungal_TF_MHR"/>
    <property type="match status" value="1"/>
</dbReference>
<dbReference type="Gene3D" id="3.90.25.10">
    <property type="entry name" value="UDP-galactose 4-epimerase, domain 1"/>
    <property type="match status" value="1"/>
</dbReference>
<evidence type="ECO:0000256" key="8">
    <source>
        <dbReference type="ARBA" id="ARBA00023015"/>
    </source>
</evidence>
<dbReference type="GO" id="GO:0008270">
    <property type="term" value="F:zinc ion binding"/>
    <property type="evidence" value="ECO:0007669"/>
    <property type="project" value="UniProtKB-KW"/>
</dbReference>
<keyword evidence="10" id="KW-0804">Transcription</keyword>
<keyword evidence="7" id="KW-0862">Zinc</keyword>
<evidence type="ECO:0000256" key="6">
    <source>
        <dbReference type="ARBA" id="ARBA00022771"/>
    </source>
</evidence>
<evidence type="ECO:0000256" key="7">
    <source>
        <dbReference type="ARBA" id="ARBA00022833"/>
    </source>
</evidence>
<evidence type="ECO:0000259" key="14">
    <source>
        <dbReference type="PROSITE" id="PS50157"/>
    </source>
</evidence>
<dbReference type="GO" id="GO:0003677">
    <property type="term" value="F:DNA binding"/>
    <property type="evidence" value="ECO:0007669"/>
    <property type="project" value="UniProtKB-KW"/>
</dbReference>
<feature type="compositionally biased region" description="Polar residues" evidence="13">
    <location>
        <begin position="73"/>
        <end position="88"/>
    </location>
</feature>
<accession>A0A8H4M350</accession>
<comment type="similarity">
    <text evidence="3">Belongs to the krueppel C2H2-type zinc-finger protein family.</text>
</comment>
<keyword evidence="5" id="KW-0677">Repeat</keyword>
<dbReference type="OrthoDB" id="300709at2759"/>
<sequence>MVDANEKWHKCAFCDRQFTKVEHLKRHQRSHTGERPFKCPKCDQRYARRNICSDVLARHMQNHPRRAYRSKVTKQVPSPRASLQSTSVLEDGDAQPHGGSLQPRTGTPSTTCDDPDLDGGTSGLPPPSSHPSVNATSQHNSTSNANQPEWLATPIQSANGVDQPLFGPHQTEGPDRYHPPVTDRCPTYHASSFIGHAPLSDQPIVDAWPFSTSLNPGYDFSDMNMDVALSGARLSLATAGHLLEGGPSLFEIEPPLGEMPVTNSNTFKGMECTGQPLEPNSLKRVQQMWSGKGTSQPALLVHTLWKDIAEHKAANILSDPAEHCLPSPPSAFGSESGIESKITEQCRDRLFAFHRQTQIKPGRTLDSNMPSSSDAQQGELSSGSLTGPVLPDIQFPSLEILNLSLTFYFRHVHPSLPFIHRPTLNVSETPCLLLLPIVLIGYSILDPHGSEALVSRYRAHLIELCRVDLACKARGKSGSPSGLIRSLASSILVLYLNLEDRNREEEAALMLCAQALHIAEKHGLYETHGSQNLIDSLFTENSGGESDWKLWARIESVKRLILSLVRMDAAYARLLGTTGVVDPNQVNIVLPANSALFDSPNADQFFQDAKMTAVAMPVIRMRHLVERALAKEAMNGFLLQVILDYIHILICNAQVKILSSADDAVLQTFAFAPVNLYNRSAEAKGLGHQLVAISENYAGLLRPPANALSPLTWNYLCMTITAPVEQLELALGRRGPQCAPKARSAIEAWCKSPAARRAVLHAAQIFYILTNGVYSPLSSVDKILSRVESMVFTAALVLGLYFFTEGASMSSSATAGDSNPPRALELLQEIDWTVINGEGFTDQHSDWTMALDNAELYPSGKCTGVIARQFIRYGVVLASFDGDTQMQGTRTARRVFQECAYLLDQLGGYRGSGSDVADLARTNFPSVHLYTMTKVILVIGATGTQGGSVARLLLRYPQEYSVRCLTRTPDSEKAKALAHLGAEIVQGNLTIPSTLPECVKGVWGVFAVTDFYDAAIEDDPSSEEAQGRNLAKAAADAGVECFLWSTLPSSYEISGGRFQTRLYEGKHAVDASIRELGVPGAFILTGNFYENMILRKYASYDENTDVISMKRPVIKIDTELTTLYVEKDLGAVCKAVFDLWDTRKAELDGKYLLASGARETPRQMVEVLEKLSGKKVQYATLPTCGIKERDIMMELYNNVGMYPNMQVPTPEVLDLGVKLHTAEDYIRDKLLPHLGLQPCI</sequence>
<keyword evidence="11" id="KW-0539">Nucleus</keyword>
<dbReference type="PROSITE" id="PS00028">
    <property type="entry name" value="ZINC_FINGER_C2H2_1"/>
    <property type="match status" value="1"/>
</dbReference>
<dbReference type="Proteomes" id="UP000653565">
    <property type="component" value="Unassembled WGS sequence"/>
</dbReference>
<dbReference type="FunFam" id="3.30.160.60:FF:000226">
    <property type="entry name" value="Zinc finger protein 236 variant"/>
    <property type="match status" value="1"/>
</dbReference>
<evidence type="ECO:0000256" key="11">
    <source>
        <dbReference type="ARBA" id="ARBA00023242"/>
    </source>
</evidence>
<dbReference type="EMBL" id="JAAAPX010000232">
    <property type="protein sequence ID" value="KAF4226581.1"/>
    <property type="molecule type" value="Genomic_DNA"/>
</dbReference>
<name>A0A8H4M350_9EURO</name>
<comment type="subcellular location">
    <subcellularLocation>
        <location evidence="2">Nucleus</location>
    </subcellularLocation>
</comment>
<feature type="compositionally biased region" description="Polar residues" evidence="13">
    <location>
        <begin position="102"/>
        <end position="112"/>
    </location>
</feature>
<dbReference type="InterPro" id="IPR036236">
    <property type="entry name" value="Znf_C2H2_sf"/>
</dbReference>
<dbReference type="Pfam" id="PF04082">
    <property type="entry name" value="Fungal_trans"/>
    <property type="match status" value="1"/>
</dbReference>
<dbReference type="CDD" id="cd05251">
    <property type="entry name" value="NmrA_like_SDR_a"/>
    <property type="match status" value="1"/>
</dbReference>
<evidence type="ECO:0000256" key="3">
    <source>
        <dbReference type="ARBA" id="ARBA00006991"/>
    </source>
</evidence>
<keyword evidence="9" id="KW-0238">DNA-binding</keyword>
<evidence type="ECO:0000256" key="12">
    <source>
        <dbReference type="PROSITE-ProRule" id="PRU00042"/>
    </source>
</evidence>
<dbReference type="PROSITE" id="PS50157">
    <property type="entry name" value="ZINC_FINGER_C2H2_2"/>
    <property type="match status" value="1"/>
</dbReference>
<dbReference type="GO" id="GO:0006351">
    <property type="term" value="P:DNA-templated transcription"/>
    <property type="evidence" value="ECO:0007669"/>
    <property type="project" value="InterPro"/>
</dbReference>
<comment type="function">
    <text evidence="1">May be involved in transcriptional regulation.</text>
</comment>
<dbReference type="InterPro" id="IPR036291">
    <property type="entry name" value="NAD(P)-bd_dom_sf"/>
</dbReference>
<dbReference type="SUPFAM" id="SSF51735">
    <property type="entry name" value="NAD(P)-binding Rossmann-fold domains"/>
    <property type="match status" value="1"/>
</dbReference>
<dbReference type="Gene3D" id="3.40.50.720">
    <property type="entry name" value="NAD(P)-binding Rossmann-like Domain"/>
    <property type="match status" value="1"/>
</dbReference>
<comment type="caution">
    <text evidence="15">The sequence shown here is derived from an EMBL/GenBank/DDBJ whole genome shotgun (WGS) entry which is preliminary data.</text>
</comment>
<feature type="region of interest" description="Disordered" evidence="13">
    <location>
        <begin position="361"/>
        <end position="382"/>
    </location>
</feature>
<gene>
    <name evidence="15" type="ORF">CNMCM6805_004378</name>
</gene>
<dbReference type="InterPro" id="IPR007219">
    <property type="entry name" value="XnlR_reg_dom"/>
</dbReference>
<dbReference type="InterPro" id="IPR008030">
    <property type="entry name" value="NmrA-like"/>
</dbReference>
<keyword evidence="16" id="KW-1185">Reference proteome</keyword>
<proteinExistence type="inferred from homology"/>
<dbReference type="GO" id="GO:0005634">
    <property type="term" value="C:nucleus"/>
    <property type="evidence" value="ECO:0007669"/>
    <property type="project" value="UniProtKB-SubCell"/>
</dbReference>
<evidence type="ECO:0000313" key="15">
    <source>
        <dbReference type="EMBL" id="KAF4226581.1"/>
    </source>
</evidence>
<dbReference type="SUPFAM" id="SSF57667">
    <property type="entry name" value="beta-beta-alpha zinc fingers"/>
    <property type="match status" value="1"/>
</dbReference>
<evidence type="ECO:0000256" key="13">
    <source>
        <dbReference type="SAM" id="MobiDB-lite"/>
    </source>
</evidence>
<evidence type="ECO:0000256" key="9">
    <source>
        <dbReference type="ARBA" id="ARBA00023125"/>
    </source>
</evidence>
<keyword evidence="8" id="KW-0805">Transcription regulation</keyword>
<keyword evidence="4" id="KW-0479">Metal-binding</keyword>
<dbReference type="PANTHER" id="PTHR47660">
    <property type="entry name" value="TRANSCRIPTION FACTOR WITH C2H2 AND ZN(2)-CYS(6) DNA BINDING DOMAIN (EUROFUNG)-RELATED-RELATED"/>
    <property type="match status" value="1"/>
</dbReference>
<organism evidence="15 16">
    <name type="scientific">Aspergillus fumigatiaffinis</name>
    <dbReference type="NCBI Taxonomy" id="340414"/>
    <lineage>
        <taxon>Eukaryota</taxon>
        <taxon>Fungi</taxon>
        <taxon>Dikarya</taxon>
        <taxon>Ascomycota</taxon>
        <taxon>Pezizomycotina</taxon>
        <taxon>Eurotiomycetes</taxon>
        <taxon>Eurotiomycetidae</taxon>
        <taxon>Eurotiales</taxon>
        <taxon>Aspergillaceae</taxon>
        <taxon>Aspergillus</taxon>
        <taxon>Aspergillus subgen. Fumigati</taxon>
    </lineage>
</organism>
<evidence type="ECO:0000256" key="1">
    <source>
        <dbReference type="ARBA" id="ARBA00003767"/>
    </source>
</evidence>
<feature type="compositionally biased region" description="Basic residues" evidence="13">
    <location>
        <begin position="63"/>
        <end position="72"/>
    </location>
</feature>
<reference evidence="15" key="2">
    <citation type="submission" date="2020-04" db="EMBL/GenBank/DDBJ databases">
        <authorList>
            <person name="Santos R.A.C."/>
            <person name="Steenwyk J.L."/>
            <person name="Rivero-Menendez O."/>
            <person name="Mead M.E."/>
            <person name="Silva L.P."/>
            <person name="Bastos R.W."/>
            <person name="Alastruey-Izquierdo A."/>
            <person name="Goldman G.H."/>
            <person name="Rokas A."/>
        </authorList>
    </citation>
    <scope>NUCLEOTIDE SEQUENCE</scope>
    <source>
        <strain evidence="15">CNM-CM6805</strain>
    </source>
</reference>
<dbReference type="Gene3D" id="3.30.160.60">
    <property type="entry name" value="Classic Zinc Finger"/>
    <property type="match status" value="2"/>
</dbReference>
<dbReference type="AlphaFoldDB" id="A0A8H4M350"/>
<evidence type="ECO:0000256" key="4">
    <source>
        <dbReference type="ARBA" id="ARBA00022723"/>
    </source>
</evidence>
<evidence type="ECO:0000256" key="5">
    <source>
        <dbReference type="ARBA" id="ARBA00022737"/>
    </source>
</evidence>
<dbReference type="SMART" id="SM00355">
    <property type="entry name" value="ZnF_C2H2"/>
    <property type="match status" value="2"/>
</dbReference>
<evidence type="ECO:0000256" key="10">
    <source>
        <dbReference type="ARBA" id="ARBA00023163"/>
    </source>
</evidence>
<protein>
    <recommendedName>
        <fullName evidence="14">C2H2-type domain-containing protein</fullName>
    </recommendedName>
</protein>
<feature type="domain" description="C2H2-type" evidence="14">
    <location>
        <begin position="9"/>
        <end position="36"/>
    </location>
</feature>
<evidence type="ECO:0000256" key="2">
    <source>
        <dbReference type="ARBA" id="ARBA00004123"/>
    </source>
</evidence>
<dbReference type="PANTHER" id="PTHR47660:SF2">
    <property type="entry name" value="TRANSCRIPTION FACTOR WITH C2H2 AND ZN(2)-CYS(6) DNA BINDING DOMAIN (EUROFUNG)"/>
    <property type="match status" value="1"/>
</dbReference>